<organism evidence="4 5">
    <name type="scientific">Rhodoferax lithotrophicus</name>
    <dbReference type="NCBI Taxonomy" id="2798804"/>
    <lineage>
        <taxon>Bacteria</taxon>
        <taxon>Pseudomonadati</taxon>
        <taxon>Pseudomonadota</taxon>
        <taxon>Betaproteobacteria</taxon>
        <taxon>Burkholderiales</taxon>
        <taxon>Comamonadaceae</taxon>
        <taxon>Rhodoferax</taxon>
    </lineage>
</organism>
<evidence type="ECO:0000313" key="5">
    <source>
        <dbReference type="Proteomes" id="UP000824366"/>
    </source>
</evidence>
<dbReference type="EMBL" id="AP024238">
    <property type="protein sequence ID" value="BCO28250.1"/>
    <property type="molecule type" value="Genomic_DNA"/>
</dbReference>
<dbReference type="InterPro" id="IPR051016">
    <property type="entry name" value="Diverse_Substrate_AcTransf"/>
</dbReference>
<dbReference type="RefSeq" id="WP_223904223.1">
    <property type="nucleotide sequence ID" value="NZ_AP024238.1"/>
</dbReference>
<dbReference type="Pfam" id="PF00583">
    <property type="entry name" value="Acetyltransf_1"/>
    <property type="match status" value="1"/>
</dbReference>
<dbReference type="CDD" id="cd04301">
    <property type="entry name" value="NAT_SF"/>
    <property type="match status" value="1"/>
</dbReference>
<protein>
    <recommendedName>
        <fullName evidence="3">N-acetyltransferase domain-containing protein</fullName>
    </recommendedName>
</protein>
<dbReference type="PROSITE" id="PS51186">
    <property type="entry name" value="GNAT"/>
    <property type="match status" value="1"/>
</dbReference>
<feature type="domain" description="N-acetyltransferase" evidence="3">
    <location>
        <begin position="10"/>
        <end position="153"/>
    </location>
</feature>
<reference evidence="4 5" key="1">
    <citation type="journal article" date="2021" name="Microbiol. Spectr.">
        <title>A Single Bacterium Capable of Oxidation and Reduction of Iron at Circumneutral pH.</title>
        <authorList>
            <person name="Kato S."/>
            <person name="Ohkuma M."/>
        </authorList>
    </citation>
    <scope>NUCLEOTIDE SEQUENCE [LARGE SCALE GENOMIC DNA]</scope>
    <source>
        <strain evidence="4 5">MIZ03</strain>
    </source>
</reference>
<keyword evidence="5" id="KW-1185">Reference proteome</keyword>
<dbReference type="Gene3D" id="3.40.630.30">
    <property type="match status" value="1"/>
</dbReference>
<sequence>MSSPELDSRITIDALRPEDYPEWLRLAQGYKTFYETELPESDYQHTWQRLLQAQTVHGLAARVEDQLVGITHYLFHASNWSADVCYLQDLFVDESARGQGVARALIEQVAQLAREHGAPRLYWLTHHTNARARILYDHLATHQGFIRYEYPMG</sequence>
<keyword evidence="2" id="KW-0012">Acyltransferase</keyword>
<evidence type="ECO:0000256" key="1">
    <source>
        <dbReference type="ARBA" id="ARBA00022679"/>
    </source>
</evidence>
<dbReference type="PANTHER" id="PTHR10545:SF42">
    <property type="entry name" value="ACETYLTRANSFERASE"/>
    <property type="match status" value="1"/>
</dbReference>
<dbReference type="PANTHER" id="PTHR10545">
    <property type="entry name" value="DIAMINE N-ACETYLTRANSFERASE"/>
    <property type="match status" value="1"/>
</dbReference>
<gene>
    <name evidence="4" type="ORF">MIZ03_3150</name>
</gene>
<dbReference type="SUPFAM" id="SSF55729">
    <property type="entry name" value="Acyl-CoA N-acyltransferases (Nat)"/>
    <property type="match status" value="1"/>
</dbReference>
<accession>A0ABM7MPK6</accession>
<name>A0ABM7MPK6_9BURK</name>
<evidence type="ECO:0000256" key="2">
    <source>
        <dbReference type="ARBA" id="ARBA00023315"/>
    </source>
</evidence>
<dbReference type="Proteomes" id="UP000824366">
    <property type="component" value="Chromosome"/>
</dbReference>
<dbReference type="InterPro" id="IPR016181">
    <property type="entry name" value="Acyl_CoA_acyltransferase"/>
</dbReference>
<dbReference type="InterPro" id="IPR000182">
    <property type="entry name" value="GNAT_dom"/>
</dbReference>
<evidence type="ECO:0000259" key="3">
    <source>
        <dbReference type="PROSITE" id="PS51186"/>
    </source>
</evidence>
<evidence type="ECO:0000313" key="4">
    <source>
        <dbReference type="EMBL" id="BCO28250.1"/>
    </source>
</evidence>
<keyword evidence="1" id="KW-0808">Transferase</keyword>
<proteinExistence type="predicted"/>